<dbReference type="InterPro" id="IPR023341">
    <property type="entry name" value="MABP"/>
</dbReference>
<evidence type="ECO:0000313" key="4">
    <source>
        <dbReference type="EMBL" id="RBP59093.1"/>
    </source>
</evidence>
<name>A0A366I0U4_9FIRM</name>
<feature type="chain" id="PRO_5016711073" evidence="1">
    <location>
        <begin position="29"/>
        <end position="525"/>
    </location>
</feature>
<dbReference type="PROSITE" id="PS51412">
    <property type="entry name" value="MACPF_2"/>
    <property type="match status" value="1"/>
</dbReference>
<dbReference type="PROSITE" id="PS51498">
    <property type="entry name" value="MABP"/>
    <property type="match status" value="1"/>
</dbReference>
<protein>
    <submittedName>
        <fullName evidence="4">MAC/Perforin domain-containing protein</fullName>
    </submittedName>
</protein>
<comment type="caution">
    <text evidence="4">The sequence shown here is derived from an EMBL/GenBank/DDBJ whole genome shotgun (WGS) entry which is preliminary data.</text>
</comment>
<dbReference type="InterPro" id="IPR020864">
    <property type="entry name" value="MACPF"/>
</dbReference>
<sequence>MKKCLYRTISLSLAIVFLCFNFSACTRAGTSTSENSGVLSTTFSDNEIELGEVPINNLNEEDDSVLQGLNKNYNLYGYDVLNSSYINAREVKSKAILDEAKYDASKYKEISDDLKGSDIDDYYVEKMSNIYSQINASSDVSYKNAAFSGNIRTEYGTSKQTSSNQIFMTWMEKHIISGVEFTGTTEDLTQMLSKGFLDDVKKVDENAMAVSNLFKEYGTHLIVEYYIGGRVRLNFAYTNENNMKESEIKTKAKATYNAVTTEVDASKKESLEEFASVANMRFQSFGGNHITGMSVKEISSQMKDWTKSIAENQTICGIGDFERSLIPIWELLDDTEYKSAQLKIEKEFVEQSKRKSLFLGELDFLDDKNDYISDIIVVDASTESAAKALVPKDYKFVCVNFDGDEILDANKGRKHYIFIAYKTTKSKNGAITDIIVDLGKNRTHEGYTKIEQDLNKNVGGEHVYLYYKNATLDEAINPETKFIREIRGQYNKINSLPAAWSQPSITKDLNSGAGGKYIYLMVRKS</sequence>
<gene>
    <name evidence="4" type="ORF">DES36_12035</name>
</gene>
<organism evidence="4 5">
    <name type="scientific">Alkalibaculum bacchi</name>
    <dbReference type="NCBI Taxonomy" id="645887"/>
    <lineage>
        <taxon>Bacteria</taxon>
        <taxon>Bacillati</taxon>
        <taxon>Bacillota</taxon>
        <taxon>Clostridia</taxon>
        <taxon>Eubacteriales</taxon>
        <taxon>Eubacteriaceae</taxon>
        <taxon>Alkalibaculum</taxon>
    </lineage>
</organism>
<feature type="domain" description="MABP" evidence="3">
    <location>
        <begin position="428"/>
        <end position="525"/>
    </location>
</feature>
<dbReference type="Gene3D" id="2.100.10.50">
    <property type="match status" value="1"/>
</dbReference>
<dbReference type="Pfam" id="PF01823">
    <property type="entry name" value="MACPF"/>
    <property type="match status" value="1"/>
</dbReference>
<feature type="signal peptide" evidence="1">
    <location>
        <begin position="1"/>
        <end position="28"/>
    </location>
</feature>
<evidence type="ECO:0000256" key="1">
    <source>
        <dbReference type="SAM" id="SignalP"/>
    </source>
</evidence>
<dbReference type="EMBL" id="QNRX01000020">
    <property type="protein sequence ID" value="RBP59093.1"/>
    <property type="molecule type" value="Genomic_DNA"/>
</dbReference>
<feature type="domain" description="MACPF" evidence="2">
    <location>
        <begin position="42"/>
        <end position="359"/>
    </location>
</feature>
<dbReference type="SMART" id="SM00457">
    <property type="entry name" value="MACPF"/>
    <property type="match status" value="1"/>
</dbReference>
<evidence type="ECO:0000259" key="2">
    <source>
        <dbReference type="PROSITE" id="PS51412"/>
    </source>
</evidence>
<proteinExistence type="predicted"/>
<evidence type="ECO:0000313" key="5">
    <source>
        <dbReference type="Proteomes" id="UP000253490"/>
    </source>
</evidence>
<dbReference type="RefSeq" id="WP_170128304.1">
    <property type="nucleotide sequence ID" value="NZ_QNRX01000020.1"/>
</dbReference>
<keyword evidence="1" id="KW-0732">Signal</keyword>
<keyword evidence="5" id="KW-1185">Reference proteome</keyword>
<dbReference type="GO" id="GO:0005737">
    <property type="term" value="C:cytoplasm"/>
    <property type="evidence" value="ECO:0007669"/>
    <property type="project" value="UniProtKB-ARBA"/>
</dbReference>
<evidence type="ECO:0000259" key="3">
    <source>
        <dbReference type="PROSITE" id="PS51498"/>
    </source>
</evidence>
<dbReference type="AlphaFoldDB" id="A0A366I0U4"/>
<reference evidence="4 5" key="1">
    <citation type="submission" date="2018-06" db="EMBL/GenBank/DDBJ databases">
        <title>Genomic Encyclopedia of Type Strains, Phase IV (KMG-IV): sequencing the most valuable type-strain genomes for metagenomic binning, comparative biology and taxonomic classification.</title>
        <authorList>
            <person name="Goeker M."/>
        </authorList>
    </citation>
    <scope>NUCLEOTIDE SEQUENCE [LARGE SCALE GENOMIC DNA]</scope>
    <source>
        <strain evidence="4 5">DSM 22112</strain>
    </source>
</reference>
<accession>A0A366I0U4</accession>
<dbReference type="Proteomes" id="UP000253490">
    <property type="component" value="Unassembled WGS sequence"/>
</dbReference>